<proteinExistence type="predicted"/>
<sequence>MNHVVIYSLRRKHRALDEAIRKEARGLAPDHLRLQTLKRRKMALKDEIAMREMGLAPLRF</sequence>
<dbReference type="InterPro" id="IPR038444">
    <property type="entry name" value="DUF465_sf"/>
</dbReference>
<dbReference type="Proteomes" id="UP001597216">
    <property type="component" value="Unassembled WGS sequence"/>
</dbReference>
<dbReference type="InterPro" id="IPR007420">
    <property type="entry name" value="DUF465"/>
</dbReference>
<keyword evidence="2" id="KW-1185">Reference proteome</keyword>
<dbReference type="EMBL" id="JBHTLQ010000065">
    <property type="protein sequence ID" value="MFD1192581.1"/>
    <property type="molecule type" value="Genomic_DNA"/>
</dbReference>
<accession>A0ABW3T8J7</accession>
<organism evidence="1 2">
    <name type="scientific">Phenylobacterium conjunctum</name>
    <dbReference type="NCBI Taxonomy" id="1298959"/>
    <lineage>
        <taxon>Bacteria</taxon>
        <taxon>Pseudomonadati</taxon>
        <taxon>Pseudomonadota</taxon>
        <taxon>Alphaproteobacteria</taxon>
        <taxon>Caulobacterales</taxon>
        <taxon>Caulobacteraceae</taxon>
        <taxon>Phenylobacterium</taxon>
    </lineage>
</organism>
<dbReference type="RefSeq" id="WP_374345072.1">
    <property type="nucleotide sequence ID" value="NZ_JBHTLQ010000065.1"/>
</dbReference>
<evidence type="ECO:0000313" key="2">
    <source>
        <dbReference type="Proteomes" id="UP001597216"/>
    </source>
</evidence>
<dbReference type="Gene3D" id="6.10.280.50">
    <property type="match status" value="1"/>
</dbReference>
<protein>
    <submittedName>
        <fullName evidence="1">YdcH family protein</fullName>
    </submittedName>
</protein>
<comment type="caution">
    <text evidence="1">The sequence shown here is derived from an EMBL/GenBank/DDBJ whole genome shotgun (WGS) entry which is preliminary data.</text>
</comment>
<evidence type="ECO:0000313" key="1">
    <source>
        <dbReference type="EMBL" id="MFD1192581.1"/>
    </source>
</evidence>
<dbReference type="Pfam" id="PF04325">
    <property type="entry name" value="DUF465"/>
    <property type="match status" value="1"/>
</dbReference>
<name>A0ABW3T8J7_9CAUL</name>
<reference evidence="2" key="1">
    <citation type="journal article" date="2019" name="Int. J. Syst. Evol. Microbiol.">
        <title>The Global Catalogue of Microorganisms (GCM) 10K type strain sequencing project: providing services to taxonomists for standard genome sequencing and annotation.</title>
        <authorList>
            <consortium name="The Broad Institute Genomics Platform"/>
            <consortium name="The Broad Institute Genome Sequencing Center for Infectious Disease"/>
            <person name="Wu L."/>
            <person name="Ma J."/>
        </authorList>
    </citation>
    <scope>NUCLEOTIDE SEQUENCE [LARGE SCALE GENOMIC DNA]</scope>
    <source>
        <strain evidence="2">CCUG 55074</strain>
    </source>
</reference>
<gene>
    <name evidence="1" type="ORF">ACFQ27_18465</name>
</gene>